<comment type="caution">
    <text evidence="1">The sequence shown here is derived from an EMBL/GenBank/DDBJ whole genome shotgun (WGS) entry which is preliminary data.</text>
</comment>
<evidence type="ECO:0000313" key="1">
    <source>
        <dbReference type="EMBL" id="KAG5613403.1"/>
    </source>
</evidence>
<accession>A0A9J5ZMN9</accession>
<keyword evidence="2" id="KW-1185">Reference proteome</keyword>
<sequence length="83" mass="9517">MGITNEVQKVQEQNLLISESCRPKVIDDPTMRDGVIYCVINTEVLEIPNNDHIIFPPIKRLLTSSAKQKNDKKAKEQHCKKSR</sequence>
<reference evidence="1 2" key="1">
    <citation type="submission" date="2020-09" db="EMBL/GenBank/DDBJ databases">
        <title>De no assembly of potato wild relative species, Solanum commersonii.</title>
        <authorList>
            <person name="Cho K."/>
        </authorList>
    </citation>
    <scope>NUCLEOTIDE SEQUENCE [LARGE SCALE GENOMIC DNA]</scope>
    <source>
        <strain evidence="1">LZ3.2</strain>
        <tissue evidence="1">Leaf</tissue>
    </source>
</reference>
<protein>
    <submittedName>
        <fullName evidence="1">Uncharacterized protein</fullName>
    </submittedName>
</protein>
<proteinExistence type="predicted"/>
<evidence type="ECO:0000313" key="2">
    <source>
        <dbReference type="Proteomes" id="UP000824120"/>
    </source>
</evidence>
<dbReference type="AlphaFoldDB" id="A0A9J5ZMN9"/>
<gene>
    <name evidence="1" type="ORF">H5410_024684</name>
</gene>
<dbReference type="Proteomes" id="UP000824120">
    <property type="component" value="Chromosome 4"/>
</dbReference>
<name>A0A9J5ZMN9_SOLCO</name>
<dbReference type="OrthoDB" id="1213402at2759"/>
<dbReference type="EMBL" id="JACXVP010000004">
    <property type="protein sequence ID" value="KAG5613403.1"/>
    <property type="molecule type" value="Genomic_DNA"/>
</dbReference>
<organism evidence="1 2">
    <name type="scientific">Solanum commersonii</name>
    <name type="common">Commerson's wild potato</name>
    <name type="synonym">Commerson's nightshade</name>
    <dbReference type="NCBI Taxonomy" id="4109"/>
    <lineage>
        <taxon>Eukaryota</taxon>
        <taxon>Viridiplantae</taxon>
        <taxon>Streptophyta</taxon>
        <taxon>Embryophyta</taxon>
        <taxon>Tracheophyta</taxon>
        <taxon>Spermatophyta</taxon>
        <taxon>Magnoliopsida</taxon>
        <taxon>eudicotyledons</taxon>
        <taxon>Gunneridae</taxon>
        <taxon>Pentapetalae</taxon>
        <taxon>asterids</taxon>
        <taxon>lamiids</taxon>
        <taxon>Solanales</taxon>
        <taxon>Solanaceae</taxon>
        <taxon>Solanoideae</taxon>
        <taxon>Solaneae</taxon>
        <taxon>Solanum</taxon>
    </lineage>
</organism>